<gene>
    <name evidence="1" type="ORF">H9Q80_05805</name>
</gene>
<keyword evidence="2" id="KW-1185">Reference proteome</keyword>
<organism evidence="1 2">
    <name type="scientific">[Eubacterium] hominis</name>
    <dbReference type="NCBI Taxonomy" id="2764325"/>
    <lineage>
        <taxon>Bacteria</taxon>
        <taxon>Bacillati</taxon>
        <taxon>Bacillota</taxon>
        <taxon>Erysipelotrichia</taxon>
        <taxon>Erysipelotrichales</taxon>
        <taxon>Erysipelotrichaceae</taxon>
        <taxon>Amedibacillus</taxon>
    </lineage>
</organism>
<dbReference type="RefSeq" id="WP_117452542.1">
    <property type="nucleotide sequence ID" value="NZ_CP060636.1"/>
</dbReference>
<dbReference type="Proteomes" id="UP000515856">
    <property type="component" value="Chromosome"/>
</dbReference>
<sequence>MGTYAKAMVALEIVVKKKQDRYFPIETPTDEIIEKMGEMINLELYNIYESKNEVDFILKEDIFRKNIKAFVLEQVEIFNSDAKKVQVKDMDEMLTAIESGEVLLEKINEYRYQFNDIDLGIVDWGWPKYRYISGLITQWKGFYYLYEGKAILEDDRFLSTYLHKLIRMCSDNPLKDTVVIDFD</sequence>
<evidence type="ECO:0000313" key="2">
    <source>
        <dbReference type="Proteomes" id="UP000515856"/>
    </source>
</evidence>
<protein>
    <submittedName>
        <fullName evidence="1">Uncharacterized protein</fullName>
    </submittedName>
</protein>
<proteinExistence type="predicted"/>
<evidence type="ECO:0000313" key="1">
    <source>
        <dbReference type="EMBL" id="QNM13462.1"/>
    </source>
</evidence>
<dbReference type="KEGG" id="ehn:H9Q80_05805"/>
<dbReference type="AlphaFoldDB" id="A0A7G9GRN0"/>
<reference evidence="1 2" key="1">
    <citation type="submission" date="2020-08" db="EMBL/GenBank/DDBJ databases">
        <authorList>
            <person name="Liu C."/>
            <person name="Sun Q."/>
        </authorList>
    </citation>
    <scope>NUCLEOTIDE SEQUENCE [LARGE SCALE GENOMIC DNA]</scope>
    <source>
        <strain evidence="1 2">NSJ-61</strain>
    </source>
</reference>
<accession>A0A7G9GRN0</accession>
<dbReference type="EMBL" id="CP060636">
    <property type="protein sequence ID" value="QNM13462.1"/>
    <property type="molecule type" value="Genomic_DNA"/>
</dbReference>
<name>A0A7G9GRN0_9FIRM</name>